<dbReference type="Pfam" id="PF10321">
    <property type="entry name" value="7TM_GPCR_Srt"/>
    <property type="match status" value="1"/>
</dbReference>
<reference evidence="2 3" key="1">
    <citation type="journal article" date="2015" name="Genome Biol.">
        <title>Comparative genomics of Steinernema reveals deeply conserved gene regulatory networks.</title>
        <authorList>
            <person name="Dillman A.R."/>
            <person name="Macchietto M."/>
            <person name="Porter C.F."/>
            <person name="Rogers A."/>
            <person name="Williams B."/>
            <person name="Antoshechkin I."/>
            <person name="Lee M.M."/>
            <person name="Goodwin Z."/>
            <person name="Lu X."/>
            <person name="Lewis E.E."/>
            <person name="Goodrich-Blair H."/>
            <person name="Stock S.P."/>
            <person name="Adams B.J."/>
            <person name="Sternberg P.W."/>
            <person name="Mortazavi A."/>
        </authorList>
    </citation>
    <scope>NUCLEOTIDE SEQUENCE [LARGE SCALE GENOMIC DNA]</scope>
    <source>
        <strain evidence="2 3">ALL</strain>
    </source>
</reference>
<dbReference type="Proteomes" id="UP000298663">
    <property type="component" value="Unassembled WGS sequence"/>
</dbReference>
<dbReference type="AlphaFoldDB" id="A0A4U5NZ55"/>
<keyword evidence="1" id="KW-1133">Transmembrane helix</keyword>
<keyword evidence="1" id="KW-0472">Membrane</keyword>
<feature type="transmembrane region" description="Helical" evidence="1">
    <location>
        <begin position="22"/>
        <end position="46"/>
    </location>
</feature>
<evidence type="ECO:0000313" key="3">
    <source>
        <dbReference type="Proteomes" id="UP000298663"/>
    </source>
</evidence>
<name>A0A4U5NZ55_STECR</name>
<gene>
    <name evidence="2" type="ORF">L596_012869</name>
</gene>
<evidence type="ECO:0000256" key="1">
    <source>
        <dbReference type="SAM" id="Phobius"/>
    </source>
</evidence>
<dbReference type="OrthoDB" id="5890890at2759"/>
<proteinExistence type="predicted"/>
<dbReference type="PANTHER" id="PTHR23021:SF26">
    <property type="entry name" value="SERPENTINE RECEPTOR, CLASS T"/>
    <property type="match status" value="1"/>
</dbReference>
<dbReference type="InterPro" id="IPR019425">
    <property type="entry name" value="7TM_GPCR_serpentine_rcpt_Srt"/>
</dbReference>
<keyword evidence="1" id="KW-0812">Transmembrane</keyword>
<sequence>MEVKCNGTIMGLTTPDEQRRIMIAYVYLSFAAIGIPISTFVLAVFMSNARSANSCYKLLTITSIFDLTDLIIGSLVCGLISLFNWTPCNGHRWTNYVGNVGLASWFSYSAASEVLALDRMLVFVNDKWSEALFSGRKAWIWSLYVVVYVGISFATYPEGMYYVYDPYAGVIHDGKYYVFHIVSNFMKLIVVTGMYIIMCIGVIRKVSKYGSTGITYQIKVRMYPEVAFWTPFSLGLTPDSRSRSPKRPKMHILRHSHVLL</sequence>
<feature type="transmembrane region" description="Helical" evidence="1">
    <location>
        <begin position="176"/>
        <end position="203"/>
    </location>
</feature>
<organism evidence="2 3">
    <name type="scientific">Steinernema carpocapsae</name>
    <name type="common">Entomopathogenic nematode</name>
    <dbReference type="NCBI Taxonomy" id="34508"/>
    <lineage>
        <taxon>Eukaryota</taxon>
        <taxon>Metazoa</taxon>
        <taxon>Ecdysozoa</taxon>
        <taxon>Nematoda</taxon>
        <taxon>Chromadorea</taxon>
        <taxon>Rhabditida</taxon>
        <taxon>Tylenchina</taxon>
        <taxon>Panagrolaimomorpha</taxon>
        <taxon>Strongyloidoidea</taxon>
        <taxon>Steinernematidae</taxon>
        <taxon>Steinernema</taxon>
    </lineage>
</organism>
<evidence type="ECO:0000313" key="2">
    <source>
        <dbReference type="EMBL" id="TKR88661.1"/>
    </source>
</evidence>
<feature type="transmembrane region" description="Helical" evidence="1">
    <location>
        <begin position="58"/>
        <end position="84"/>
    </location>
</feature>
<comment type="caution">
    <text evidence="2">The sequence shown here is derived from an EMBL/GenBank/DDBJ whole genome shotgun (WGS) entry which is preliminary data.</text>
</comment>
<evidence type="ECO:0008006" key="4">
    <source>
        <dbReference type="Google" id="ProtNLM"/>
    </source>
</evidence>
<reference evidence="2 3" key="2">
    <citation type="journal article" date="2019" name="G3 (Bethesda)">
        <title>Hybrid Assembly of the Genome of the Entomopathogenic Nematode Steinernema carpocapsae Identifies the X-Chromosome.</title>
        <authorList>
            <person name="Serra L."/>
            <person name="Macchietto M."/>
            <person name="Macias-Munoz A."/>
            <person name="McGill C.J."/>
            <person name="Rodriguez I.M."/>
            <person name="Rodriguez B."/>
            <person name="Murad R."/>
            <person name="Mortazavi A."/>
        </authorList>
    </citation>
    <scope>NUCLEOTIDE SEQUENCE [LARGE SCALE GENOMIC DNA]</scope>
    <source>
        <strain evidence="2 3">ALL</strain>
    </source>
</reference>
<accession>A0A4U5NZ55</accession>
<keyword evidence="3" id="KW-1185">Reference proteome</keyword>
<dbReference type="SUPFAM" id="SSF81321">
    <property type="entry name" value="Family A G protein-coupled receptor-like"/>
    <property type="match status" value="1"/>
</dbReference>
<feature type="transmembrane region" description="Helical" evidence="1">
    <location>
        <begin position="138"/>
        <end position="156"/>
    </location>
</feature>
<dbReference type="Gene3D" id="1.20.1070.10">
    <property type="entry name" value="Rhodopsin 7-helix transmembrane proteins"/>
    <property type="match status" value="1"/>
</dbReference>
<dbReference type="EMBL" id="AZBU02000003">
    <property type="protein sequence ID" value="TKR88661.1"/>
    <property type="molecule type" value="Genomic_DNA"/>
</dbReference>
<protein>
    <recommendedName>
        <fullName evidence="4">G-protein coupled receptors family 1 profile domain-containing protein</fullName>
    </recommendedName>
</protein>
<dbReference type="PANTHER" id="PTHR23021">
    <property type="entry name" value="SERPENTINE RECEPTOR, CLASS T"/>
    <property type="match status" value="1"/>
</dbReference>